<sequence length="400" mass="42188">METSSSSSSSSSSSPSNFYSPFPPQLPWSPADQQDAWVWALQDDADNGSFPFSSVSSDSSPPATANTPVFPVFNFVAGNGLSTEMVLGGVEWPWADAPEISERQLHEWQQQQQLQQLPDPPLFPPHDLSAWMAHAPSAASSAATGSGIYDTNSASSLSASPLGAFSQSSFPPSPSGVPPFLDESELWNLNGLPPVQPPPSVSVPVSADRATGLAGPAFPWFVPADLTPGTLDAFASLPMDGFALQAFPPLSPGPPVVAMTNATADVAAVASMHAAAGNEVVNVTVSPPPAAPSPPAPASARAPQPASDLVCPECHRACPTMQRLRKHMRTHTRPFSCAVCGRGHGAKRDLHRHLWTTHPEEAARAGIPSFVRPCPVAGCRFAGRHDNLMRHIRTRHPGHV</sequence>
<comment type="caution">
    <text evidence="11">The sequence shown here is derived from an EMBL/GenBank/DDBJ whole genome shotgun (WGS) entry which is preliminary data.</text>
</comment>
<feature type="domain" description="C2H2-type" evidence="10">
    <location>
        <begin position="309"/>
        <end position="336"/>
    </location>
</feature>
<dbReference type="PROSITE" id="PS00028">
    <property type="entry name" value="ZINC_FINGER_C2H2_1"/>
    <property type="match status" value="1"/>
</dbReference>
<accession>A0A167Y9C4</accession>
<comment type="subcellular location">
    <subcellularLocation>
        <location evidence="1">Nucleus</location>
    </subcellularLocation>
</comment>
<proteinExistence type="predicted"/>
<dbReference type="EMBL" id="AZHD01000003">
    <property type="protein sequence ID" value="OAA66013.1"/>
    <property type="molecule type" value="Genomic_DNA"/>
</dbReference>
<evidence type="ECO:0000256" key="2">
    <source>
        <dbReference type="ARBA" id="ARBA00022723"/>
    </source>
</evidence>
<name>A0A167Y9C4_9HYPO</name>
<dbReference type="STRING" id="1081102.A0A167Y9C4"/>
<dbReference type="SUPFAM" id="SSF57667">
    <property type="entry name" value="beta-beta-alpha zinc fingers"/>
    <property type="match status" value="1"/>
</dbReference>
<dbReference type="GO" id="GO:0000978">
    <property type="term" value="F:RNA polymerase II cis-regulatory region sequence-specific DNA binding"/>
    <property type="evidence" value="ECO:0007669"/>
    <property type="project" value="TreeGrafter"/>
</dbReference>
<evidence type="ECO:0000256" key="6">
    <source>
        <dbReference type="ARBA" id="ARBA00023125"/>
    </source>
</evidence>
<evidence type="ECO:0000256" key="4">
    <source>
        <dbReference type="ARBA" id="ARBA00022771"/>
    </source>
</evidence>
<organism evidence="11 12">
    <name type="scientific">Niveomyces insectorum RCEF 264</name>
    <dbReference type="NCBI Taxonomy" id="1081102"/>
    <lineage>
        <taxon>Eukaryota</taxon>
        <taxon>Fungi</taxon>
        <taxon>Dikarya</taxon>
        <taxon>Ascomycota</taxon>
        <taxon>Pezizomycotina</taxon>
        <taxon>Sordariomycetes</taxon>
        <taxon>Hypocreomycetidae</taxon>
        <taxon>Hypocreales</taxon>
        <taxon>Cordycipitaceae</taxon>
        <taxon>Niveomyces</taxon>
    </lineage>
</organism>
<feature type="compositionally biased region" description="Pro residues" evidence="9">
    <location>
        <begin position="286"/>
        <end position="297"/>
    </location>
</feature>
<dbReference type="PANTHER" id="PTHR24404:SF110">
    <property type="entry name" value="C2H2-TYPE DOMAIN-CONTAINING PROTEIN"/>
    <property type="match status" value="1"/>
</dbReference>
<evidence type="ECO:0000256" key="8">
    <source>
        <dbReference type="PROSITE-ProRule" id="PRU00042"/>
    </source>
</evidence>
<evidence type="ECO:0000259" key="10">
    <source>
        <dbReference type="PROSITE" id="PS50157"/>
    </source>
</evidence>
<keyword evidence="5" id="KW-0862">Zinc</keyword>
<feature type="region of interest" description="Disordered" evidence="9">
    <location>
        <begin position="1"/>
        <end position="34"/>
    </location>
</feature>
<dbReference type="Proteomes" id="UP000076874">
    <property type="component" value="Unassembled WGS sequence"/>
</dbReference>
<dbReference type="InterPro" id="IPR050589">
    <property type="entry name" value="Ikaros_C2H2-ZF"/>
</dbReference>
<keyword evidence="12" id="KW-1185">Reference proteome</keyword>
<feature type="region of interest" description="Disordered" evidence="9">
    <location>
        <begin position="286"/>
        <end position="305"/>
    </location>
</feature>
<keyword evidence="3" id="KW-0677">Repeat</keyword>
<keyword evidence="6 11" id="KW-0238">DNA-binding</keyword>
<dbReference type="GO" id="GO:0008270">
    <property type="term" value="F:zinc ion binding"/>
    <property type="evidence" value="ECO:0007669"/>
    <property type="project" value="UniProtKB-KW"/>
</dbReference>
<evidence type="ECO:0000256" key="7">
    <source>
        <dbReference type="ARBA" id="ARBA00023242"/>
    </source>
</evidence>
<dbReference type="AlphaFoldDB" id="A0A167Y9C4"/>
<evidence type="ECO:0000256" key="3">
    <source>
        <dbReference type="ARBA" id="ARBA00022737"/>
    </source>
</evidence>
<dbReference type="GO" id="GO:0003700">
    <property type="term" value="F:DNA-binding transcription factor activity"/>
    <property type="evidence" value="ECO:0007669"/>
    <property type="project" value="TreeGrafter"/>
</dbReference>
<dbReference type="InterPro" id="IPR036236">
    <property type="entry name" value="Znf_C2H2_sf"/>
</dbReference>
<dbReference type="SMART" id="SM00355">
    <property type="entry name" value="ZnF_C2H2"/>
    <property type="match status" value="3"/>
</dbReference>
<evidence type="ECO:0000256" key="9">
    <source>
        <dbReference type="SAM" id="MobiDB-lite"/>
    </source>
</evidence>
<dbReference type="GO" id="GO:0005634">
    <property type="term" value="C:nucleus"/>
    <property type="evidence" value="ECO:0007669"/>
    <property type="project" value="UniProtKB-SubCell"/>
</dbReference>
<protein>
    <submittedName>
        <fullName evidence="11">Zinc finger, C2H2-type/integrase, DNA-binding protein</fullName>
    </submittedName>
</protein>
<keyword evidence="4 8" id="KW-0863">Zinc-finger</keyword>
<evidence type="ECO:0000313" key="12">
    <source>
        <dbReference type="Proteomes" id="UP000076874"/>
    </source>
</evidence>
<reference evidence="11 12" key="1">
    <citation type="journal article" date="2016" name="Genome Biol. Evol.">
        <title>Divergent and convergent evolution of fungal pathogenicity.</title>
        <authorList>
            <person name="Shang Y."/>
            <person name="Xiao G."/>
            <person name="Zheng P."/>
            <person name="Cen K."/>
            <person name="Zhan S."/>
            <person name="Wang C."/>
        </authorList>
    </citation>
    <scope>NUCLEOTIDE SEQUENCE [LARGE SCALE GENOMIC DNA]</scope>
    <source>
        <strain evidence="11 12">RCEF 264</strain>
    </source>
</reference>
<dbReference type="GO" id="GO:0006357">
    <property type="term" value="P:regulation of transcription by RNA polymerase II"/>
    <property type="evidence" value="ECO:0007669"/>
    <property type="project" value="TreeGrafter"/>
</dbReference>
<dbReference type="PANTHER" id="PTHR24404">
    <property type="entry name" value="ZINC FINGER PROTEIN"/>
    <property type="match status" value="1"/>
</dbReference>
<dbReference type="OrthoDB" id="9998363at2759"/>
<keyword evidence="2" id="KW-0479">Metal-binding</keyword>
<dbReference type="Gene3D" id="3.30.160.60">
    <property type="entry name" value="Classic Zinc Finger"/>
    <property type="match status" value="2"/>
</dbReference>
<feature type="domain" description="C2H2-type" evidence="10">
    <location>
        <begin position="335"/>
        <end position="363"/>
    </location>
</feature>
<dbReference type="InterPro" id="IPR013087">
    <property type="entry name" value="Znf_C2H2_type"/>
</dbReference>
<feature type="compositionally biased region" description="Low complexity" evidence="9">
    <location>
        <begin position="1"/>
        <end position="16"/>
    </location>
</feature>
<dbReference type="PROSITE" id="PS50157">
    <property type="entry name" value="ZINC_FINGER_C2H2_2"/>
    <property type="match status" value="2"/>
</dbReference>
<evidence type="ECO:0000313" key="11">
    <source>
        <dbReference type="EMBL" id="OAA66013.1"/>
    </source>
</evidence>
<keyword evidence="7" id="KW-0539">Nucleus</keyword>
<evidence type="ECO:0000256" key="5">
    <source>
        <dbReference type="ARBA" id="ARBA00022833"/>
    </source>
</evidence>
<gene>
    <name evidence="11" type="ORF">SPI_02800</name>
</gene>
<evidence type="ECO:0000256" key="1">
    <source>
        <dbReference type="ARBA" id="ARBA00004123"/>
    </source>
</evidence>